<accession>A0A955IAB0</accession>
<keyword evidence="1" id="KW-0812">Transmembrane</keyword>
<keyword evidence="1" id="KW-1133">Transmembrane helix</keyword>
<evidence type="ECO:0000313" key="2">
    <source>
        <dbReference type="EMBL" id="MCA9379583.1"/>
    </source>
</evidence>
<comment type="caution">
    <text evidence="2">The sequence shown here is derived from an EMBL/GenBank/DDBJ whole genome shotgun (WGS) entry which is preliminary data.</text>
</comment>
<dbReference type="EMBL" id="JAGQLL010000002">
    <property type="protein sequence ID" value="MCA9379583.1"/>
    <property type="molecule type" value="Genomic_DNA"/>
</dbReference>
<protein>
    <submittedName>
        <fullName evidence="2">Uncharacterized protein</fullName>
    </submittedName>
</protein>
<gene>
    <name evidence="2" type="ORF">KC675_00200</name>
</gene>
<organism evidence="2 3">
    <name type="scientific">Candidatus Dojkabacteria bacterium</name>
    <dbReference type="NCBI Taxonomy" id="2099670"/>
    <lineage>
        <taxon>Bacteria</taxon>
        <taxon>Candidatus Dojkabacteria</taxon>
    </lineage>
</organism>
<evidence type="ECO:0000256" key="1">
    <source>
        <dbReference type="SAM" id="Phobius"/>
    </source>
</evidence>
<reference evidence="2" key="2">
    <citation type="journal article" date="2021" name="Microbiome">
        <title>Successional dynamics and alternative stable states in a saline activated sludge microbial community over 9 years.</title>
        <authorList>
            <person name="Wang Y."/>
            <person name="Ye J."/>
            <person name="Ju F."/>
            <person name="Liu L."/>
            <person name="Boyd J.A."/>
            <person name="Deng Y."/>
            <person name="Parks D.H."/>
            <person name="Jiang X."/>
            <person name="Yin X."/>
            <person name="Woodcroft B.J."/>
            <person name="Tyson G.W."/>
            <person name="Hugenholtz P."/>
            <person name="Polz M.F."/>
            <person name="Zhang T."/>
        </authorList>
    </citation>
    <scope>NUCLEOTIDE SEQUENCE</scope>
    <source>
        <strain evidence="2">HKST-UBA15</strain>
    </source>
</reference>
<proteinExistence type="predicted"/>
<evidence type="ECO:0000313" key="3">
    <source>
        <dbReference type="Proteomes" id="UP000745577"/>
    </source>
</evidence>
<dbReference type="Proteomes" id="UP000745577">
    <property type="component" value="Unassembled WGS sequence"/>
</dbReference>
<keyword evidence="1" id="KW-0472">Membrane</keyword>
<dbReference type="AlphaFoldDB" id="A0A955IAB0"/>
<sequence>MSENKNKKRIIQKKDNNLLFYALIGLVLVLLIIGFSISRLALWQKDIRDKQRVEIMESVVSEIEKLKSENENYPEAVFFKTDSVLICSTIDCFISEEVVINGSAKGTSDILNKTDRNYTKYAYELTEEAYKIAYCDEEGNIRNFGKAPFGEELNCE</sequence>
<name>A0A955IAB0_9BACT</name>
<reference evidence="2" key="1">
    <citation type="submission" date="2020-04" db="EMBL/GenBank/DDBJ databases">
        <authorList>
            <person name="Zhang T."/>
        </authorList>
    </citation>
    <scope>NUCLEOTIDE SEQUENCE</scope>
    <source>
        <strain evidence="2">HKST-UBA15</strain>
    </source>
</reference>
<feature type="transmembrane region" description="Helical" evidence="1">
    <location>
        <begin position="20"/>
        <end position="42"/>
    </location>
</feature>